<gene>
    <name evidence="2" type="ORF">LRAMOSA03808</name>
</gene>
<feature type="region of interest" description="Disordered" evidence="1">
    <location>
        <begin position="184"/>
        <end position="383"/>
    </location>
</feature>
<accession>A0A077WW82</accession>
<sequence>MIKRTSHQAFSPNNQGIVVLYDHAKQDAFAATEHANQVHMLLGSSGSTCKQRIPSITTIMLLQMQVSMIQMIGSISSSKSTAVVTHTTQPSTPLPEESATKKSTDHPTRYHRVAAVKGCLQKAARWSLLFGLVVLDNVGRALGVEEEMAHVCEQEQQQVHHYQPYLVESQQQQQQHVSFHDKNNNDAVTRVPSPPTNTTPTLSAPPPPIMINPQQPRASSSTHTHSVSPAHAARTRKISAPTGSSNSSHYPHHHRHDCNTSPSSVTQPMGHVRSLSNNMTMPASKMTTSRHSLRRIEAQRDLVSVKSSSSSSTSSLHHRRRVEEDDSENVPSQIHYHHHHHFHQDPSKSGTAIRTTTTTTNGSPSSTKRNGNSSTSQKMPWRP</sequence>
<name>A0A077WW82_9FUNG</name>
<dbReference type="AlphaFoldDB" id="A0A077WW82"/>
<feature type="compositionally biased region" description="Polar residues" evidence="1">
    <location>
        <begin position="368"/>
        <end position="383"/>
    </location>
</feature>
<evidence type="ECO:0000313" key="2">
    <source>
        <dbReference type="EMBL" id="CDS11545.1"/>
    </source>
</evidence>
<feature type="region of interest" description="Disordered" evidence="1">
    <location>
        <begin position="87"/>
        <end position="106"/>
    </location>
</feature>
<feature type="compositionally biased region" description="Pro residues" evidence="1">
    <location>
        <begin position="192"/>
        <end position="210"/>
    </location>
</feature>
<feature type="compositionally biased region" description="Low complexity" evidence="1">
    <location>
        <begin position="347"/>
        <end position="367"/>
    </location>
</feature>
<reference evidence="2" key="1">
    <citation type="journal article" date="2014" name="Genome Announc.">
        <title>De novo whole-genome sequence and genome annotation of Lichtheimia ramosa.</title>
        <authorList>
            <person name="Linde J."/>
            <person name="Schwartze V."/>
            <person name="Binder U."/>
            <person name="Lass-Florl C."/>
            <person name="Voigt K."/>
            <person name="Horn F."/>
        </authorList>
    </citation>
    <scope>NUCLEOTIDE SEQUENCE</scope>
    <source>
        <strain evidence="2">JMRC FSU:6197</strain>
    </source>
</reference>
<feature type="compositionally biased region" description="Polar residues" evidence="1">
    <location>
        <begin position="217"/>
        <end position="227"/>
    </location>
</feature>
<feature type="compositionally biased region" description="Polar residues" evidence="1">
    <location>
        <begin position="274"/>
        <end position="290"/>
    </location>
</feature>
<feature type="compositionally biased region" description="Low complexity" evidence="1">
    <location>
        <begin position="304"/>
        <end position="315"/>
    </location>
</feature>
<evidence type="ECO:0000256" key="1">
    <source>
        <dbReference type="SAM" id="MobiDB-lite"/>
    </source>
</evidence>
<dbReference type="OrthoDB" id="2284518at2759"/>
<proteinExistence type="predicted"/>
<organism evidence="2">
    <name type="scientific">Lichtheimia ramosa</name>
    <dbReference type="NCBI Taxonomy" id="688394"/>
    <lineage>
        <taxon>Eukaryota</taxon>
        <taxon>Fungi</taxon>
        <taxon>Fungi incertae sedis</taxon>
        <taxon>Mucoromycota</taxon>
        <taxon>Mucoromycotina</taxon>
        <taxon>Mucoromycetes</taxon>
        <taxon>Mucorales</taxon>
        <taxon>Lichtheimiaceae</taxon>
        <taxon>Lichtheimia</taxon>
    </lineage>
</organism>
<dbReference type="EMBL" id="LK023346">
    <property type="protein sequence ID" value="CDS11545.1"/>
    <property type="molecule type" value="Genomic_DNA"/>
</dbReference>
<protein>
    <submittedName>
        <fullName evidence="2">Uncharacterized protein</fullName>
    </submittedName>
</protein>